<protein>
    <submittedName>
        <fullName evidence="2">Unannotated protein</fullName>
    </submittedName>
</protein>
<organism evidence="2">
    <name type="scientific">freshwater metagenome</name>
    <dbReference type="NCBI Taxonomy" id="449393"/>
    <lineage>
        <taxon>unclassified sequences</taxon>
        <taxon>metagenomes</taxon>
        <taxon>ecological metagenomes</taxon>
    </lineage>
</organism>
<proteinExistence type="predicted"/>
<dbReference type="AlphaFoldDB" id="A0A6J5ZEA1"/>
<reference evidence="2" key="1">
    <citation type="submission" date="2020-05" db="EMBL/GenBank/DDBJ databases">
        <authorList>
            <person name="Chiriac C."/>
            <person name="Salcher M."/>
            <person name="Ghai R."/>
            <person name="Kavagutti S V."/>
        </authorList>
    </citation>
    <scope>NUCLEOTIDE SEQUENCE</scope>
</reference>
<accession>A0A6J5ZEA1</accession>
<evidence type="ECO:0000256" key="1">
    <source>
        <dbReference type="SAM" id="MobiDB-lite"/>
    </source>
</evidence>
<feature type="compositionally biased region" description="Basic and acidic residues" evidence="1">
    <location>
        <begin position="191"/>
        <end position="208"/>
    </location>
</feature>
<evidence type="ECO:0000313" key="2">
    <source>
        <dbReference type="EMBL" id="CAB4338710.1"/>
    </source>
</evidence>
<feature type="region of interest" description="Disordered" evidence="1">
    <location>
        <begin position="191"/>
        <end position="218"/>
    </location>
</feature>
<name>A0A6J5ZEA1_9ZZZZ</name>
<gene>
    <name evidence="2" type="ORF">UFOPK3547_00385</name>
</gene>
<dbReference type="EMBL" id="CAESAN010000021">
    <property type="protein sequence ID" value="CAB4338710.1"/>
    <property type="molecule type" value="Genomic_DNA"/>
</dbReference>
<sequence length="218" mass="23336">MAEPSQEADGQAAAISAKIESMSKELVVIEVGRDAPPAGESSGLFALIGRFASFGVRSTGDAIEAVIGSDAVEESIDRLLGSPAIERLIQTALSGPLVDALSRELVRQRVVERITTTLIEAGVFESIVDAFLERPELWVLVDEIAQSPSVSDAIRQQSFGFADQVGDEVRGRTRSADDILARAARRIVGRRGEMKAQRPSNHDAHIDGIDNQADEGSE</sequence>